<dbReference type="Proteomes" id="UP001501742">
    <property type="component" value="Unassembled WGS sequence"/>
</dbReference>
<name>A0ABP4K4B4_9MICO</name>
<evidence type="ECO:0000313" key="3">
    <source>
        <dbReference type="Proteomes" id="UP001501742"/>
    </source>
</evidence>
<protein>
    <submittedName>
        <fullName evidence="2">Uncharacterized protein</fullName>
    </submittedName>
</protein>
<evidence type="ECO:0000256" key="1">
    <source>
        <dbReference type="SAM" id="MobiDB-lite"/>
    </source>
</evidence>
<gene>
    <name evidence="2" type="ORF">GCM10009627_07650</name>
</gene>
<dbReference type="EMBL" id="BAAAJX010000003">
    <property type="protein sequence ID" value="GAA1492419.1"/>
    <property type="molecule type" value="Genomic_DNA"/>
</dbReference>
<organism evidence="2 3">
    <name type="scientific">Curtobacterium herbarum</name>
    <dbReference type="NCBI Taxonomy" id="150122"/>
    <lineage>
        <taxon>Bacteria</taxon>
        <taxon>Bacillati</taxon>
        <taxon>Actinomycetota</taxon>
        <taxon>Actinomycetes</taxon>
        <taxon>Micrococcales</taxon>
        <taxon>Microbacteriaceae</taxon>
        <taxon>Curtobacterium</taxon>
    </lineage>
</organism>
<reference evidence="3" key="1">
    <citation type="journal article" date="2019" name="Int. J. Syst. Evol. Microbiol.">
        <title>The Global Catalogue of Microorganisms (GCM) 10K type strain sequencing project: providing services to taxonomists for standard genome sequencing and annotation.</title>
        <authorList>
            <consortium name="The Broad Institute Genomics Platform"/>
            <consortium name="The Broad Institute Genome Sequencing Center for Infectious Disease"/>
            <person name="Wu L."/>
            <person name="Ma J."/>
        </authorList>
    </citation>
    <scope>NUCLEOTIDE SEQUENCE [LARGE SCALE GENOMIC DNA]</scope>
    <source>
        <strain evidence="3">JCM 12140</strain>
    </source>
</reference>
<keyword evidence="3" id="KW-1185">Reference proteome</keyword>
<feature type="region of interest" description="Disordered" evidence="1">
    <location>
        <begin position="230"/>
        <end position="255"/>
    </location>
</feature>
<feature type="compositionally biased region" description="Pro residues" evidence="1">
    <location>
        <begin position="235"/>
        <end position="255"/>
    </location>
</feature>
<evidence type="ECO:0000313" key="2">
    <source>
        <dbReference type="EMBL" id="GAA1492419.1"/>
    </source>
</evidence>
<comment type="caution">
    <text evidence="2">The sequence shown here is derived from an EMBL/GenBank/DDBJ whole genome shotgun (WGS) entry which is preliminary data.</text>
</comment>
<proteinExistence type="predicted"/>
<sequence>MDFVGVLGADVPDPELEQRAAVRALGFDVAGLVAQRHLEDSGSLGVQTSEHDGVLVSATVSRQYTLWQNPDDRNDPVNLAVLDDERRRSLEEVPPWPRPDWLVAGVERMRYPMLWEAVQTHWSAPGTARPTAAETLVEHVRYVLMNRYPDDHALPDLTEHPWPTLVDERSVQSGHPVLVDDVERPGLLLDTDPFVLGLATELDDGRVVTAVLPRDELPLLTVAFDSAAPLEPSAAPAPAPAPAPVPGPVPAPGTP</sequence>
<dbReference type="RefSeq" id="WP_204607658.1">
    <property type="nucleotide sequence ID" value="NZ_BAAAJX010000003.1"/>
</dbReference>
<accession>A0ABP4K4B4</accession>